<accession>A0A919F5L5</accession>
<dbReference type="AlphaFoldDB" id="A0A919F5L5"/>
<gene>
    <name evidence="1" type="ORF">GCM10009090_04790</name>
</gene>
<evidence type="ECO:0000313" key="1">
    <source>
        <dbReference type="EMBL" id="GHH47798.1"/>
    </source>
</evidence>
<reference evidence="1" key="1">
    <citation type="journal article" date="2014" name="Int. J. Syst. Evol. Microbiol.">
        <title>Complete genome sequence of Corynebacterium casei LMG S-19264T (=DSM 44701T), isolated from a smear-ripened cheese.</title>
        <authorList>
            <consortium name="US DOE Joint Genome Institute (JGI-PGF)"/>
            <person name="Walter F."/>
            <person name="Albersmeier A."/>
            <person name="Kalinowski J."/>
            <person name="Ruckert C."/>
        </authorList>
    </citation>
    <scope>NUCLEOTIDE SEQUENCE</scope>
    <source>
        <strain evidence="1">JCM 13306</strain>
    </source>
</reference>
<keyword evidence="2" id="KW-1185">Reference proteome</keyword>
<dbReference type="EMBL" id="BNBA01000002">
    <property type="protein sequence ID" value="GHH47798.1"/>
    <property type="molecule type" value="Genomic_DNA"/>
</dbReference>
<evidence type="ECO:0000313" key="2">
    <source>
        <dbReference type="Proteomes" id="UP000623958"/>
    </source>
</evidence>
<organism evidence="1 2">
    <name type="scientific">Xanthomonas boreopolis</name>
    <dbReference type="NCBI Taxonomy" id="86183"/>
    <lineage>
        <taxon>Bacteria</taxon>
        <taxon>Pseudomonadati</taxon>
        <taxon>Pseudomonadota</taxon>
        <taxon>Gammaproteobacteria</taxon>
        <taxon>Lysobacterales</taxon>
        <taxon>Lysobacteraceae</taxon>
        <taxon>Xanthomonas</taxon>
    </lineage>
</organism>
<comment type="caution">
    <text evidence="1">The sequence shown here is derived from an EMBL/GenBank/DDBJ whole genome shotgun (WGS) entry which is preliminary data.</text>
</comment>
<sequence>MTEVPLPAALEMIVVGLACLLAGHRGPESSWERLQSRQGFVGKASSRLKSLPQKLLPQKLLPQKLLPQKLLPRESLP</sequence>
<protein>
    <submittedName>
        <fullName evidence="1">Uncharacterized protein</fullName>
    </submittedName>
</protein>
<reference evidence="1" key="2">
    <citation type="submission" date="2020-09" db="EMBL/GenBank/DDBJ databases">
        <authorList>
            <person name="Sun Q."/>
            <person name="Ohkuma M."/>
        </authorList>
    </citation>
    <scope>NUCLEOTIDE SEQUENCE</scope>
    <source>
        <strain evidence="1">JCM 13306</strain>
    </source>
</reference>
<dbReference type="Proteomes" id="UP000623958">
    <property type="component" value="Unassembled WGS sequence"/>
</dbReference>
<name>A0A919F5L5_9XANT</name>
<proteinExistence type="predicted"/>